<reference evidence="2" key="2">
    <citation type="submission" date="2025-05" db="UniProtKB">
        <authorList>
            <consortium name="EnsemblMetazoa"/>
        </authorList>
    </citation>
    <scope>IDENTIFICATION</scope>
    <source>
        <strain evidence="2">Foshan</strain>
    </source>
</reference>
<keyword evidence="3" id="KW-1185">Reference proteome</keyword>
<evidence type="ECO:0000256" key="1">
    <source>
        <dbReference type="SAM" id="MobiDB-lite"/>
    </source>
</evidence>
<evidence type="ECO:0000313" key="2">
    <source>
        <dbReference type="EnsemblMetazoa" id="AALFPA23_003571.P4024"/>
    </source>
</evidence>
<proteinExistence type="predicted"/>
<dbReference type="PANTHER" id="PTHR10773">
    <property type="entry name" value="DNA-DIRECTED RNA POLYMERASES I, II, AND III SUBUNIT RPABC2"/>
    <property type="match status" value="1"/>
</dbReference>
<protein>
    <submittedName>
        <fullName evidence="2">Uncharacterized protein</fullName>
    </submittedName>
</protein>
<evidence type="ECO:0000313" key="3">
    <source>
        <dbReference type="Proteomes" id="UP000069940"/>
    </source>
</evidence>
<accession>A0ABM1XWQ9</accession>
<feature type="compositionally biased region" description="Polar residues" evidence="1">
    <location>
        <begin position="101"/>
        <end position="118"/>
    </location>
</feature>
<feature type="region of interest" description="Disordered" evidence="1">
    <location>
        <begin position="16"/>
        <end position="171"/>
    </location>
</feature>
<name>A0ABM1XWQ9_AEDAL</name>
<organism evidence="2 3">
    <name type="scientific">Aedes albopictus</name>
    <name type="common">Asian tiger mosquito</name>
    <name type="synonym">Stegomyia albopicta</name>
    <dbReference type="NCBI Taxonomy" id="7160"/>
    <lineage>
        <taxon>Eukaryota</taxon>
        <taxon>Metazoa</taxon>
        <taxon>Ecdysozoa</taxon>
        <taxon>Arthropoda</taxon>
        <taxon>Hexapoda</taxon>
        <taxon>Insecta</taxon>
        <taxon>Pterygota</taxon>
        <taxon>Neoptera</taxon>
        <taxon>Endopterygota</taxon>
        <taxon>Diptera</taxon>
        <taxon>Nematocera</taxon>
        <taxon>Culicoidea</taxon>
        <taxon>Culicidae</taxon>
        <taxon>Culicinae</taxon>
        <taxon>Aedini</taxon>
        <taxon>Aedes</taxon>
        <taxon>Stegomyia</taxon>
    </lineage>
</organism>
<sequence length="618" mass="69836">MKPYLNYLLSQTTRSVFSTSGSSDLEREIGSIPTDPDDQLQISFSDSVDDPSGENFEPISELSDEDFSSDHSEYVPGGSDAAESDSTEMSEVSMHEDTALNVDTSSMDVLDGTSSNAIVPSETSLECSTTSAETSSRAEPSKVDEQSTSLDGMESFAEETKHSRKRKRCPEKWKRNIIKHQRASGQAYVSSSKREIPAAAMREPCRNCRFKCHEKISEGERLEIFQGYYGLADYTRQREFLGSHTIRKPKNTLTTTAITSRRKNSITYHLPQRGDKIRVCKTMFINTLGINKGVVDIAMTKQSSLNVIEADQRGKHVKCGLSASLVQKVKQHIQSFPVVPSHYCREKTTRKYLDSSLNITMMYRLYCEFCDNRGEEKVTVSMYRKIFNENFNLGFHNPKKDQCRVCNHYDNADTEVKNSLKDEHMLHLARKERVRSEKGNDKLLAAQSNGKLVCASFGLQQVLQVPYDPKNNALFYKRKLSTYNFTIYDMVSKQGNCFMWNETEGGRGSCEIASSIYVFLKSLPVETTEVVFYSDRCGGQNLNKFVAAMFLLAVQEMDHIEKVDHKFLVSGHSEMECDSMHSAIGTELKRVGQASWPEDLKQNKLDAFHEIRSLSNGV</sequence>
<dbReference type="GeneID" id="134291697"/>
<dbReference type="PANTHER" id="PTHR10773:SF19">
    <property type="match status" value="1"/>
</dbReference>
<dbReference type="RefSeq" id="XP_062715776.1">
    <property type="nucleotide sequence ID" value="XM_062859792.1"/>
</dbReference>
<feature type="compositionally biased region" description="Basic residues" evidence="1">
    <location>
        <begin position="162"/>
        <end position="171"/>
    </location>
</feature>
<dbReference type="EnsemblMetazoa" id="AALFPA23_003571.R4024">
    <property type="protein sequence ID" value="AALFPA23_003571.P4024"/>
    <property type="gene ID" value="AALFPA23_003571"/>
</dbReference>
<reference evidence="3" key="1">
    <citation type="journal article" date="2015" name="Proc. Natl. Acad. Sci. U.S.A.">
        <title>Genome sequence of the Asian Tiger mosquito, Aedes albopictus, reveals insights into its biology, genetics, and evolution.</title>
        <authorList>
            <person name="Chen X.G."/>
            <person name="Jiang X."/>
            <person name="Gu J."/>
            <person name="Xu M."/>
            <person name="Wu Y."/>
            <person name="Deng Y."/>
            <person name="Zhang C."/>
            <person name="Bonizzoni M."/>
            <person name="Dermauw W."/>
            <person name="Vontas J."/>
            <person name="Armbruster P."/>
            <person name="Huang X."/>
            <person name="Yang Y."/>
            <person name="Zhang H."/>
            <person name="He W."/>
            <person name="Peng H."/>
            <person name="Liu Y."/>
            <person name="Wu K."/>
            <person name="Chen J."/>
            <person name="Lirakis M."/>
            <person name="Topalis P."/>
            <person name="Van Leeuwen T."/>
            <person name="Hall A.B."/>
            <person name="Jiang X."/>
            <person name="Thorpe C."/>
            <person name="Mueller R.L."/>
            <person name="Sun C."/>
            <person name="Waterhouse R.M."/>
            <person name="Yan G."/>
            <person name="Tu Z.J."/>
            <person name="Fang X."/>
            <person name="James A.A."/>
        </authorList>
    </citation>
    <scope>NUCLEOTIDE SEQUENCE [LARGE SCALE GENOMIC DNA]</scope>
    <source>
        <strain evidence="3">Foshan</strain>
    </source>
</reference>
<feature type="compositionally biased region" description="Low complexity" evidence="1">
    <location>
        <begin position="121"/>
        <end position="138"/>
    </location>
</feature>
<dbReference type="Proteomes" id="UP000069940">
    <property type="component" value="Unassembled WGS sequence"/>
</dbReference>